<dbReference type="InterPro" id="IPR039421">
    <property type="entry name" value="Type_1_exporter"/>
</dbReference>
<dbReference type="PROSITE" id="PS50929">
    <property type="entry name" value="ABC_TM1F"/>
    <property type="match status" value="1"/>
</dbReference>
<dbReference type="Proteomes" id="UP000237640">
    <property type="component" value="Unassembled WGS sequence"/>
</dbReference>
<dbReference type="AlphaFoldDB" id="A0A2T0MIX7"/>
<dbReference type="InterPro" id="IPR005074">
    <property type="entry name" value="Peptidase_C39"/>
</dbReference>
<dbReference type="EMBL" id="PVYX01000001">
    <property type="protein sequence ID" value="PRX57540.1"/>
    <property type="molecule type" value="Genomic_DNA"/>
</dbReference>
<dbReference type="CDD" id="cd02418">
    <property type="entry name" value="Peptidase_C39B"/>
    <property type="match status" value="1"/>
</dbReference>
<dbReference type="PROSITE" id="PS00211">
    <property type="entry name" value="ABC_TRANSPORTER_1"/>
    <property type="match status" value="1"/>
</dbReference>
<gene>
    <name evidence="14" type="ORF">CLV81_1546</name>
</gene>
<dbReference type="Gene3D" id="3.90.70.10">
    <property type="entry name" value="Cysteine proteinases"/>
    <property type="match status" value="1"/>
</dbReference>
<keyword evidence="4 10" id="KW-0812">Transmembrane</keyword>
<dbReference type="SUPFAM" id="SSF52540">
    <property type="entry name" value="P-loop containing nucleoside triphosphate hydrolases"/>
    <property type="match status" value="1"/>
</dbReference>
<dbReference type="InterPro" id="IPR003593">
    <property type="entry name" value="AAA+_ATPase"/>
</dbReference>
<comment type="caution">
    <text evidence="14">The sequence shown here is derived from an EMBL/GenBank/DDBJ whole genome shotgun (WGS) entry which is preliminary data.</text>
</comment>
<dbReference type="GO" id="GO:0016887">
    <property type="term" value="F:ATP hydrolysis activity"/>
    <property type="evidence" value="ECO:0007669"/>
    <property type="project" value="InterPro"/>
</dbReference>
<evidence type="ECO:0000256" key="6">
    <source>
        <dbReference type="ARBA" id="ARBA00022801"/>
    </source>
</evidence>
<evidence type="ECO:0000313" key="14">
    <source>
        <dbReference type="EMBL" id="PRX57540.1"/>
    </source>
</evidence>
<protein>
    <submittedName>
        <fullName evidence="14">ATP-binding cassette subfamily B protein</fullName>
    </submittedName>
</protein>
<reference evidence="14 15" key="1">
    <citation type="submission" date="2018-03" db="EMBL/GenBank/DDBJ databases">
        <title>Genomic Encyclopedia of Archaeal and Bacterial Type Strains, Phase II (KMG-II): from individual species to whole genera.</title>
        <authorList>
            <person name="Goeker M."/>
        </authorList>
    </citation>
    <scope>NUCLEOTIDE SEQUENCE [LARGE SCALE GENOMIC DNA]</scope>
    <source>
        <strain evidence="14 15">DSM 25027</strain>
    </source>
</reference>
<name>A0A2T0MIX7_9FLAO</name>
<dbReference type="PANTHER" id="PTHR43394">
    <property type="entry name" value="ATP-DEPENDENT PERMEASE MDL1, MITOCHONDRIAL"/>
    <property type="match status" value="1"/>
</dbReference>
<dbReference type="InterPro" id="IPR003439">
    <property type="entry name" value="ABC_transporter-like_ATP-bd"/>
</dbReference>
<evidence type="ECO:0000259" key="12">
    <source>
        <dbReference type="PROSITE" id="PS50929"/>
    </source>
</evidence>
<keyword evidence="9 10" id="KW-0472">Membrane</keyword>
<dbReference type="CDD" id="cd18571">
    <property type="entry name" value="ABC_6TM_peptidase_like"/>
    <property type="match status" value="1"/>
</dbReference>
<dbReference type="GO" id="GO:0015421">
    <property type="term" value="F:ABC-type oligopeptide transporter activity"/>
    <property type="evidence" value="ECO:0007669"/>
    <property type="project" value="TreeGrafter"/>
</dbReference>
<dbReference type="SUPFAM" id="SSF90123">
    <property type="entry name" value="ABC transporter transmembrane region"/>
    <property type="match status" value="1"/>
</dbReference>
<feature type="transmembrane region" description="Helical" evidence="10">
    <location>
        <begin position="311"/>
        <end position="332"/>
    </location>
</feature>
<dbReference type="Gene3D" id="3.40.50.300">
    <property type="entry name" value="P-loop containing nucleotide triphosphate hydrolases"/>
    <property type="match status" value="1"/>
</dbReference>
<keyword evidence="6" id="KW-0378">Hydrolase</keyword>
<accession>A0A2T0MIX7</accession>
<dbReference type="GO" id="GO:0005524">
    <property type="term" value="F:ATP binding"/>
    <property type="evidence" value="ECO:0007669"/>
    <property type="project" value="UniProtKB-KW"/>
</dbReference>
<feature type="domain" description="ABC transmembrane type-1" evidence="12">
    <location>
        <begin position="177"/>
        <end position="456"/>
    </location>
</feature>
<sequence length="734" mass="83505">MFRVGSFPFYRQLDQMDCGPTCLRMISKHYGRSYSVDFLRKKSNITREGVSIGGIAEAAETIGFHTLAVSVDFKTLYEEVPLPCIAHWRQRHFVVVYKISKDKVYVADPAHGLVTYSKNDFIQGWIGKRANQNSDGYLLLFETTPKFFDFGEEEEPKMGFKFLTSYFKPYSRYIVQLFLGLLIGSILQLVFPFLTQSIVDYGINYQNINFIYLILIAQLTLFVSQTTVEVIRSWILLHVTSRININLISDFLIKLMRLPIAFFDSKNTGDIIQRIYDHDRIQDFLSSTTLNTIFSAFNIIVFGVVLAYYNLMIFSIFMIGSLVYVGWTMLFLKKRADLDYKRFDQAADNQSSIYQLISGMQEIKLNGSERRRRWEWEAIQIKLFKVSLKSLALTQTQNVGGRFFNELKNILITFVAAKAVIDGNLTLGMMLSVQYIIGQLNLPINNFITFIQTGQDAKISLERLSEIHEKDDEENENLEPIKELPENRTIQLNNLTFQYGGKNSPKILDNISFKIPEGKITAIVGASGSGKTTLIKLLLKFYEPTTGNIFVGRTQLKNLGTTFWRKNCGTVMQEGFLFGDTIARNITESNSEGIIDRKSLIKSIDIANISKFIEQLPSGFNTKIGSSGISISGGQKQRVLIARAVYKNPNYLFFDEATSALDANNEKVIMEKLESFYKGKTVVVVAHRLSTVKNADQIIVLDKGKIAERGNHKQLTSKRGLYYSLVKNQLELGQ</sequence>
<evidence type="ECO:0000256" key="7">
    <source>
        <dbReference type="ARBA" id="ARBA00022840"/>
    </source>
</evidence>
<dbReference type="Pfam" id="PF03412">
    <property type="entry name" value="Peptidase_C39"/>
    <property type="match status" value="1"/>
</dbReference>
<evidence type="ECO:0000256" key="8">
    <source>
        <dbReference type="ARBA" id="ARBA00022989"/>
    </source>
</evidence>
<evidence type="ECO:0000256" key="2">
    <source>
        <dbReference type="ARBA" id="ARBA00022448"/>
    </source>
</evidence>
<evidence type="ECO:0000259" key="11">
    <source>
        <dbReference type="PROSITE" id="PS50893"/>
    </source>
</evidence>
<dbReference type="InterPro" id="IPR017871">
    <property type="entry name" value="ABC_transporter-like_CS"/>
</dbReference>
<dbReference type="InterPro" id="IPR027417">
    <property type="entry name" value="P-loop_NTPase"/>
</dbReference>
<dbReference type="InterPro" id="IPR036640">
    <property type="entry name" value="ABC1_TM_sf"/>
</dbReference>
<feature type="transmembrane region" description="Helical" evidence="10">
    <location>
        <begin position="284"/>
        <end position="305"/>
    </location>
</feature>
<dbReference type="InterPro" id="IPR011527">
    <property type="entry name" value="ABC1_TM_dom"/>
</dbReference>
<dbReference type="PANTHER" id="PTHR43394:SF1">
    <property type="entry name" value="ATP-BINDING CASSETTE SUB-FAMILY B MEMBER 10, MITOCHONDRIAL"/>
    <property type="match status" value="1"/>
</dbReference>
<evidence type="ECO:0000313" key="15">
    <source>
        <dbReference type="Proteomes" id="UP000237640"/>
    </source>
</evidence>
<keyword evidence="3" id="KW-1003">Cell membrane</keyword>
<keyword evidence="8 10" id="KW-1133">Transmembrane helix</keyword>
<keyword evidence="2" id="KW-0813">Transport</keyword>
<dbReference type="Pfam" id="PF00664">
    <property type="entry name" value="ABC_membrane"/>
    <property type="match status" value="1"/>
</dbReference>
<keyword evidence="5" id="KW-0547">Nucleotide-binding</keyword>
<organism evidence="14 15">
    <name type="scientific">Flagellimonas meridianipacifica</name>
    <dbReference type="NCBI Taxonomy" id="1080225"/>
    <lineage>
        <taxon>Bacteria</taxon>
        <taxon>Pseudomonadati</taxon>
        <taxon>Bacteroidota</taxon>
        <taxon>Flavobacteriia</taxon>
        <taxon>Flavobacteriales</taxon>
        <taxon>Flavobacteriaceae</taxon>
        <taxon>Flagellimonas</taxon>
    </lineage>
</organism>
<dbReference type="GO" id="GO:0005886">
    <property type="term" value="C:plasma membrane"/>
    <property type="evidence" value="ECO:0007669"/>
    <property type="project" value="UniProtKB-SubCell"/>
</dbReference>
<feature type="transmembrane region" description="Helical" evidence="10">
    <location>
        <begin position="173"/>
        <end position="195"/>
    </location>
</feature>
<dbReference type="Pfam" id="PF00005">
    <property type="entry name" value="ABC_tran"/>
    <property type="match status" value="1"/>
</dbReference>
<comment type="subcellular location">
    <subcellularLocation>
        <location evidence="1">Cell membrane</location>
        <topology evidence="1">Multi-pass membrane protein</topology>
    </subcellularLocation>
</comment>
<keyword evidence="15" id="KW-1185">Reference proteome</keyword>
<dbReference type="PROSITE" id="PS50893">
    <property type="entry name" value="ABC_TRANSPORTER_2"/>
    <property type="match status" value="1"/>
</dbReference>
<evidence type="ECO:0000256" key="10">
    <source>
        <dbReference type="SAM" id="Phobius"/>
    </source>
</evidence>
<evidence type="ECO:0000259" key="13">
    <source>
        <dbReference type="PROSITE" id="PS50990"/>
    </source>
</evidence>
<proteinExistence type="predicted"/>
<dbReference type="RefSeq" id="WP_106144426.1">
    <property type="nucleotide sequence ID" value="NZ_PVYX01000001.1"/>
</dbReference>
<keyword evidence="7 14" id="KW-0067">ATP-binding</keyword>
<dbReference type="OrthoDB" id="9760358at2"/>
<feature type="domain" description="ABC transporter" evidence="11">
    <location>
        <begin position="490"/>
        <end position="728"/>
    </location>
</feature>
<evidence type="ECO:0000256" key="4">
    <source>
        <dbReference type="ARBA" id="ARBA00022692"/>
    </source>
</evidence>
<dbReference type="SMART" id="SM00382">
    <property type="entry name" value="AAA"/>
    <property type="match status" value="1"/>
</dbReference>
<evidence type="ECO:0000256" key="3">
    <source>
        <dbReference type="ARBA" id="ARBA00022475"/>
    </source>
</evidence>
<dbReference type="Gene3D" id="1.20.1560.10">
    <property type="entry name" value="ABC transporter type 1, transmembrane domain"/>
    <property type="match status" value="1"/>
</dbReference>
<evidence type="ECO:0000256" key="9">
    <source>
        <dbReference type="ARBA" id="ARBA00023136"/>
    </source>
</evidence>
<dbReference type="GO" id="GO:0008233">
    <property type="term" value="F:peptidase activity"/>
    <property type="evidence" value="ECO:0007669"/>
    <property type="project" value="InterPro"/>
</dbReference>
<dbReference type="PROSITE" id="PS50990">
    <property type="entry name" value="PEPTIDASE_C39"/>
    <property type="match status" value="1"/>
</dbReference>
<feature type="transmembrane region" description="Helical" evidence="10">
    <location>
        <begin position="207"/>
        <end position="223"/>
    </location>
</feature>
<dbReference type="FunFam" id="3.40.50.300:FF:000299">
    <property type="entry name" value="ABC transporter ATP-binding protein/permease"/>
    <property type="match status" value="1"/>
</dbReference>
<feature type="domain" description="Peptidase C39" evidence="13">
    <location>
        <begin position="12"/>
        <end position="132"/>
    </location>
</feature>
<evidence type="ECO:0000256" key="5">
    <source>
        <dbReference type="ARBA" id="ARBA00022741"/>
    </source>
</evidence>
<dbReference type="GO" id="GO:0006508">
    <property type="term" value="P:proteolysis"/>
    <property type="evidence" value="ECO:0007669"/>
    <property type="project" value="InterPro"/>
</dbReference>
<evidence type="ECO:0000256" key="1">
    <source>
        <dbReference type="ARBA" id="ARBA00004651"/>
    </source>
</evidence>